<gene>
    <name evidence="3" type="ORF">HNAJ_LOCUS9442</name>
</gene>
<feature type="region of interest" description="Disordered" evidence="2">
    <location>
        <begin position="366"/>
        <end position="391"/>
    </location>
</feature>
<proteinExistence type="predicted"/>
<dbReference type="InterPro" id="IPR001680">
    <property type="entry name" value="WD40_rpt"/>
</dbReference>
<organism evidence="5">
    <name type="scientific">Rodentolepis nana</name>
    <name type="common">Dwarf tapeworm</name>
    <name type="synonym">Hymenolepis nana</name>
    <dbReference type="NCBI Taxonomy" id="102285"/>
    <lineage>
        <taxon>Eukaryota</taxon>
        <taxon>Metazoa</taxon>
        <taxon>Spiralia</taxon>
        <taxon>Lophotrochozoa</taxon>
        <taxon>Platyhelminthes</taxon>
        <taxon>Cestoda</taxon>
        <taxon>Eucestoda</taxon>
        <taxon>Cyclophyllidea</taxon>
        <taxon>Hymenolepididae</taxon>
        <taxon>Rodentolepis</taxon>
    </lineage>
</organism>
<dbReference type="PANTHER" id="PTHR46866:SF1">
    <property type="entry name" value="GH12955P"/>
    <property type="match status" value="1"/>
</dbReference>
<dbReference type="InterPro" id="IPR036322">
    <property type="entry name" value="WD40_repeat_dom_sf"/>
</dbReference>
<feature type="repeat" description="WD" evidence="1">
    <location>
        <begin position="544"/>
        <end position="585"/>
    </location>
</feature>
<dbReference type="STRING" id="102285.A0A0R3TPN6"/>
<dbReference type="SMART" id="SM00320">
    <property type="entry name" value="WD40"/>
    <property type="match status" value="4"/>
</dbReference>
<feature type="compositionally biased region" description="Polar residues" evidence="2">
    <location>
        <begin position="377"/>
        <end position="391"/>
    </location>
</feature>
<reference evidence="5" key="1">
    <citation type="submission" date="2017-02" db="UniProtKB">
        <authorList>
            <consortium name="WormBaseParasite"/>
        </authorList>
    </citation>
    <scope>IDENTIFICATION</scope>
</reference>
<dbReference type="SUPFAM" id="SSF50978">
    <property type="entry name" value="WD40 repeat-like"/>
    <property type="match status" value="1"/>
</dbReference>
<dbReference type="WBParaSite" id="HNAJ_0000944701-mRNA-1">
    <property type="protein sequence ID" value="HNAJ_0000944701-mRNA-1"/>
    <property type="gene ID" value="HNAJ_0000944701"/>
</dbReference>
<keyword evidence="1" id="KW-0853">WD repeat</keyword>
<name>A0A0R3TPN6_RODNA</name>
<dbReference type="PANTHER" id="PTHR46866">
    <property type="entry name" value="GH12955P"/>
    <property type="match status" value="1"/>
</dbReference>
<accession>A0A0R3TPN6</accession>
<evidence type="ECO:0000256" key="2">
    <source>
        <dbReference type="SAM" id="MobiDB-lite"/>
    </source>
</evidence>
<evidence type="ECO:0000313" key="3">
    <source>
        <dbReference type="EMBL" id="VDO05941.1"/>
    </source>
</evidence>
<evidence type="ECO:0000313" key="5">
    <source>
        <dbReference type="WBParaSite" id="HNAJ_0000944701-mRNA-1"/>
    </source>
</evidence>
<dbReference type="InterPro" id="IPR015943">
    <property type="entry name" value="WD40/YVTN_repeat-like_dom_sf"/>
</dbReference>
<sequence length="973" mass="105977">MGNSRLCSRRFVRNLFLSIRLPVFLAIVPALLAHSFVSSECHSSARPSPSMPLQLENDESGPPSNAFEKAFLKSFVLTEKIQDSFNWLVTKLGPLATATQLIPPLITTLIHCYYGQEALCPVEIEERATRLNYRIPKSPLPMPVYTSGRILAADIQAPGIFRCLERISCHYGVEVITSLYLPFVKSSVELALLTFQSGEKIVNDANAGPSWNFECEARLIASLVFLHQFASYLPANQLMDNLQEPIISTCLTGALKLTGRLDVGFPSGSIGRLALLCKTLDCIYILGVRLGFEIVRSQMTELIQLLFSLFDRSFGSLDKPTALPNPESDNHNNSLKSETNLIHEPQNQSSSLFVVKLDRHTSSLSVAKQGSPVASKESLSSSTHLQESNHVTGITASMDKKPVEQSQEFTSWQRPSCLEELKLTFTPEMAYRAYIPLCRLAGGSHIESNLYNIDHILTLTKQYEDTMQKWNERRSFGNVANPHLKVNADYEAKLAANTSVSKPAPTHLNGEWITYFRSKVRIPSSSFTPTLQNFKLHNKCLLSFTGHNGAIRSITALPTNNSFITTSNDRNVNLYSLTSAREVFMRRSSRRTISESDKDVSPHRFPKGLGGVVSPPFSESSSFITPAFTFPGHCRAVLGAAYLDFDRLVASMDASLLLLWDPVTGQKVAAFAPSENSEEVGVGGGRPCVVRGTSSSHLPARLTALSSSSLFRSTILAGDEAGCLLVIDQRTDNRRTAEILRFTAAMPITNEPIVINSEAPPRFGRSSMPLGKPSLENLPDKYTLNSPGALKCITSSPESSGIVICGFSSGYISQFDIRAGSVVANWRGHSDSIFSHSSGWISTISSDRSVGFWHLSNPISLDYIRVAPPFSANGLVSCACQPLQDSLLIAGLPVIASSSGVTGDSAPIVPTVLKFLIGCCNDVPLAASRDMVSPFEPSGKVVLRNGQLSAMAALPLVEGLLTGSTSGQLCLHY</sequence>
<protein>
    <submittedName>
        <fullName evidence="5">WD_REPEATS_REGION domain-containing protein</fullName>
    </submittedName>
</protein>
<dbReference type="EMBL" id="UZAE01012614">
    <property type="protein sequence ID" value="VDO05941.1"/>
    <property type="molecule type" value="Genomic_DNA"/>
</dbReference>
<dbReference type="AlphaFoldDB" id="A0A0R3TPN6"/>
<dbReference type="OrthoDB" id="6286926at2759"/>
<keyword evidence="4" id="KW-1185">Reference proteome</keyword>
<dbReference type="PROSITE" id="PS50082">
    <property type="entry name" value="WD_REPEATS_2"/>
    <property type="match status" value="1"/>
</dbReference>
<dbReference type="Gene3D" id="2.130.10.10">
    <property type="entry name" value="YVTN repeat-like/Quinoprotein amine dehydrogenase"/>
    <property type="match status" value="2"/>
</dbReference>
<dbReference type="Proteomes" id="UP000278807">
    <property type="component" value="Unassembled WGS sequence"/>
</dbReference>
<evidence type="ECO:0000313" key="4">
    <source>
        <dbReference type="Proteomes" id="UP000278807"/>
    </source>
</evidence>
<evidence type="ECO:0000256" key="1">
    <source>
        <dbReference type="PROSITE-ProRule" id="PRU00221"/>
    </source>
</evidence>
<reference evidence="3 4" key="2">
    <citation type="submission" date="2018-11" db="EMBL/GenBank/DDBJ databases">
        <authorList>
            <consortium name="Pathogen Informatics"/>
        </authorList>
    </citation>
    <scope>NUCLEOTIDE SEQUENCE [LARGE SCALE GENOMIC DNA]</scope>
</reference>